<name>I1YK26_METFJ</name>
<dbReference type="InterPro" id="IPR008258">
    <property type="entry name" value="Transglycosylase_SLT_dom_1"/>
</dbReference>
<evidence type="ECO:0000259" key="2">
    <source>
        <dbReference type="PROSITE" id="PS51782"/>
    </source>
</evidence>
<dbReference type="eggNOG" id="COG0741">
    <property type="taxonomic scope" value="Bacteria"/>
</dbReference>
<dbReference type="KEGG" id="mec:Q7C_2133"/>
<dbReference type="CDD" id="cd00118">
    <property type="entry name" value="LysM"/>
    <property type="match status" value="3"/>
</dbReference>
<dbReference type="Pfam" id="PF01464">
    <property type="entry name" value="SLT"/>
    <property type="match status" value="1"/>
</dbReference>
<sequence length="521" mass="58669" precursor="true">MLNVNSLLRLGVTVLLVLISGCSTTQKQPEMRTENTVNSQPVLAAVQQRPPHWQRNHMVTLEPDEFDLQLLAEENDQPMTDVWQRIRAGYAIDDYRSLHPETQTRLSWFVKHPDYVNRVVERARPYLFYIVDELDKRDMPMEIALLPIIESGYQPFAVSSSGAAGIWQFIPGTGKVFGLEQTWWYDGRRDVIRSTDAALDYLQKLHGYFGDWQLAIAAYNAGEGTVGRAIKRNQELGLDTDFWSLDLPVETTGYIPKLLAVAHLIKRPAQYDIALSPVQNVPFLSVVETGSQLDMAVAADLAGMDKDQLYQLNPGYSRWATAPDGPHQLVLPISKASAFKSALARLPENKRLSWRRHTVRRGDSLGKIASEHQTTVNAIKTANQLSSNLIKTGAELIIPAAGQSAPTVSQPSKQKRSQYTVKPGDSWWHIARKYNVDVGDLVSWNNKSAQDMLHVGQAIIVWQPMQKSHKQTVNYTIRNGDSLWKISRQFNVSVADVKVWNNLSEFSLLQPGQKLTLYIDS</sequence>
<dbReference type="InterPro" id="IPR036779">
    <property type="entry name" value="LysM_dom_sf"/>
</dbReference>
<dbReference type="STRING" id="754477.Q7C_2133"/>
<protein>
    <submittedName>
        <fullName evidence="3">Membrane-bound lytic murein transglycosylase D</fullName>
    </submittedName>
</protein>
<dbReference type="OrthoDB" id="9815002at2"/>
<dbReference type="HOGENOM" id="CLU_009520_1_4_6"/>
<feature type="domain" description="LysM" evidence="2">
    <location>
        <begin position="417"/>
        <end position="461"/>
    </location>
</feature>
<comment type="similarity">
    <text evidence="1">Belongs to the transglycosylase Slt family.</text>
</comment>
<dbReference type="PROSITE" id="PS51782">
    <property type="entry name" value="LYSM"/>
    <property type="match status" value="3"/>
</dbReference>
<feature type="domain" description="LysM" evidence="2">
    <location>
        <begin position="355"/>
        <end position="398"/>
    </location>
</feature>
<dbReference type="PANTHER" id="PTHR33734:SF22">
    <property type="entry name" value="MEMBRANE-BOUND LYTIC MUREIN TRANSGLYCOSYLASE D"/>
    <property type="match status" value="1"/>
</dbReference>
<organism evidence="3 4">
    <name type="scientific">Methylophaga frappieri (strain ATCC BAA-2434 / DSM 25690 / JAM7)</name>
    <dbReference type="NCBI Taxonomy" id="754477"/>
    <lineage>
        <taxon>Bacteria</taxon>
        <taxon>Pseudomonadati</taxon>
        <taxon>Pseudomonadota</taxon>
        <taxon>Gammaproteobacteria</taxon>
        <taxon>Thiotrichales</taxon>
        <taxon>Piscirickettsiaceae</taxon>
        <taxon>Methylophaga</taxon>
    </lineage>
</organism>
<dbReference type="SUPFAM" id="SSF54106">
    <property type="entry name" value="LysM domain"/>
    <property type="match status" value="3"/>
</dbReference>
<keyword evidence="4" id="KW-1185">Reference proteome</keyword>
<dbReference type="AlphaFoldDB" id="I1YK26"/>
<dbReference type="GO" id="GO:0016020">
    <property type="term" value="C:membrane"/>
    <property type="evidence" value="ECO:0007669"/>
    <property type="project" value="InterPro"/>
</dbReference>
<dbReference type="InterPro" id="IPR023346">
    <property type="entry name" value="Lysozyme-like_dom_sf"/>
</dbReference>
<dbReference type="eggNOG" id="COG1388">
    <property type="taxonomic scope" value="Bacteria"/>
</dbReference>
<dbReference type="GO" id="GO:0008932">
    <property type="term" value="F:lytic endotransglycosylase activity"/>
    <property type="evidence" value="ECO:0007669"/>
    <property type="project" value="TreeGrafter"/>
</dbReference>
<dbReference type="Gene3D" id="1.10.530.10">
    <property type="match status" value="1"/>
</dbReference>
<dbReference type="PATRIC" id="fig|754477.3.peg.2098"/>
<dbReference type="InterPro" id="IPR000189">
    <property type="entry name" value="Transglyc_AS"/>
</dbReference>
<dbReference type="SUPFAM" id="SSF53955">
    <property type="entry name" value="Lysozyme-like"/>
    <property type="match status" value="1"/>
</dbReference>
<dbReference type="PROSITE" id="PS00922">
    <property type="entry name" value="TRANSGLYCOSYLASE"/>
    <property type="match status" value="1"/>
</dbReference>
<dbReference type="InterPro" id="IPR018392">
    <property type="entry name" value="LysM"/>
</dbReference>
<evidence type="ECO:0000256" key="1">
    <source>
        <dbReference type="ARBA" id="ARBA00007734"/>
    </source>
</evidence>
<feature type="domain" description="LysM" evidence="2">
    <location>
        <begin position="473"/>
        <end position="517"/>
    </location>
</feature>
<dbReference type="PANTHER" id="PTHR33734">
    <property type="entry name" value="LYSM DOMAIN-CONTAINING GPI-ANCHORED PROTEIN 2"/>
    <property type="match status" value="1"/>
</dbReference>
<gene>
    <name evidence="3" type="ordered locus">Q7C_2133</name>
</gene>
<accession>I1YK26</accession>
<dbReference type="CDD" id="cd16894">
    <property type="entry name" value="MltD-like"/>
    <property type="match status" value="1"/>
</dbReference>
<dbReference type="EMBL" id="CP003380">
    <property type="protein sequence ID" value="AFJ03269.1"/>
    <property type="molecule type" value="Genomic_DNA"/>
</dbReference>
<evidence type="ECO:0000313" key="3">
    <source>
        <dbReference type="EMBL" id="AFJ03269.1"/>
    </source>
</evidence>
<dbReference type="SMART" id="SM00257">
    <property type="entry name" value="LysM"/>
    <property type="match status" value="3"/>
</dbReference>
<evidence type="ECO:0000313" key="4">
    <source>
        <dbReference type="Proteomes" id="UP000009145"/>
    </source>
</evidence>
<reference evidence="3 4" key="1">
    <citation type="journal article" date="2012" name="J. Bacteriol.">
        <title>Complete genome sequences of Methylophaga sp. strain JAM1 and Methylophaga sp. strain JAM7.</title>
        <authorList>
            <person name="Villeneuve C."/>
            <person name="Martineau C."/>
            <person name="Mauffrey F."/>
            <person name="Villemur R."/>
        </authorList>
    </citation>
    <scope>NUCLEOTIDE SEQUENCE [LARGE SCALE GENOMIC DNA]</scope>
    <source>
        <strain evidence="3 4">JAM7</strain>
    </source>
</reference>
<dbReference type="Gene3D" id="3.10.350.10">
    <property type="entry name" value="LysM domain"/>
    <property type="match status" value="3"/>
</dbReference>
<proteinExistence type="inferred from homology"/>
<dbReference type="Pfam" id="PF01476">
    <property type="entry name" value="LysM"/>
    <property type="match status" value="3"/>
</dbReference>
<dbReference type="Proteomes" id="UP000009145">
    <property type="component" value="Chromosome"/>
</dbReference>
<dbReference type="RefSeq" id="WP_014704688.1">
    <property type="nucleotide sequence ID" value="NC_017856.1"/>
</dbReference>
<dbReference type="GO" id="GO:0000270">
    <property type="term" value="P:peptidoglycan metabolic process"/>
    <property type="evidence" value="ECO:0007669"/>
    <property type="project" value="InterPro"/>
</dbReference>